<keyword evidence="2" id="KW-0540">Nuclease</keyword>
<accession>A0A5C8NJ76</accession>
<dbReference type="GO" id="GO:0016787">
    <property type="term" value="F:hydrolase activity"/>
    <property type="evidence" value="ECO:0007669"/>
    <property type="project" value="UniProtKB-KW"/>
</dbReference>
<dbReference type="Pfam" id="PF01934">
    <property type="entry name" value="HepT-like"/>
    <property type="match status" value="1"/>
</dbReference>
<dbReference type="GO" id="GO:0110001">
    <property type="term" value="C:toxin-antitoxin complex"/>
    <property type="evidence" value="ECO:0007669"/>
    <property type="project" value="InterPro"/>
</dbReference>
<comment type="similarity">
    <text evidence="4">Belongs to the HepT RNase toxin family.</text>
</comment>
<dbReference type="AlphaFoldDB" id="A0A5C8NJ76"/>
<evidence type="ECO:0000256" key="4">
    <source>
        <dbReference type="ARBA" id="ARBA00024207"/>
    </source>
</evidence>
<evidence type="ECO:0000256" key="2">
    <source>
        <dbReference type="ARBA" id="ARBA00022722"/>
    </source>
</evidence>
<dbReference type="PANTHER" id="PTHR33397">
    <property type="entry name" value="UPF0331 PROTEIN YUTE"/>
    <property type="match status" value="1"/>
</dbReference>
<dbReference type="OrthoDB" id="2375467at2"/>
<evidence type="ECO:0000256" key="3">
    <source>
        <dbReference type="ARBA" id="ARBA00022801"/>
    </source>
</evidence>
<evidence type="ECO:0000313" key="6">
    <source>
        <dbReference type="Proteomes" id="UP000321574"/>
    </source>
</evidence>
<comment type="caution">
    <text evidence="5">The sequence shown here is derived from an EMBL/GenBank/DDBJ whole genome shotgun (WGS) entry which is preliminary data.</text>
</comment>
<dbReference type="InterPro" id="IPR037038">
    <property type="entry name" value="HepT-like_sf"/>
</dbReference>
<dbReference type="Proteomes" id="UP000321574">
    <property type="component" value="Unassembled WGS sequence"/>
</dbReference>
<dbReference type="InterPro" id="IPR008201">
    <property type="entry name" value="HepT-like"/>
</dbReference>
<keyword evidence="6" id="KW-1185">Reference proteome</keyword>
<dbReference type="RefSeq" id="WP_147670516.1">
    <property type="nucleotide sequence ID" value="NZ_VDUW01000015.1"/>
</dbReference>
<protein>
    <submittedName>
        <fullName evidence="5">DUF86 domain-containing protein</fullName>
    </submittedName>
</protein>
<dbReference type="GO" id="GO:0004540">
    <property type="term" value="F:RNA nuclease activity"/>
    <property type="evidence" value="ECO:0007669"/>
    <property type="project" value="InterPro"/>
</dbReference>
<evidence type="ECO:0000256" key="1">
    <source>
        <dbReference type="ARBA" id="ARBA00022649"/>
    </source>
</evidence>
<keyword evidence="1" id="KW-1277">Toxin-antitoxin system</keyword>
<dbReference type="EMBL" id="VDUW01000015">
    <property type="protein sequence ID" value="TXL58136.1"/>
    <property type="molecule type" value="Genomic_DNA"/>
</dbReference>
<sequence length="146" mass="17110">MYFVERSKIEKTLIYIEEHLEELGKYAYESRVEELALERIGHVLIEAIIDTGNLMIDGFIMRDPGSYEDIIDILVDEKVIPEQEINAYKEVIQLRKMLVQDYLQLDIVDLKDKLLKNKKVLDQFSTHIRSYLENELGVANAFSRES</sequence>
<gene>
    <name evidence="5" type="ORF">FHP05_14325</name>
</gene>
<name>A0A5C8NJ76_9BACI</name>
<proteinExistence type="inferred from homology"/>
<organism evidence="5 6">
    <name type="scientific">Cerasibacillus terrae</name>
    <dbReference type="NCBI Taxonomy" id="2498845"/>
    <lineage>
        <taxon>Bacteria</taxon>
        <taxon>Bacillati</taxon>
        <taxon>Bacillota</taxon>
        <taxon>Bacilli</taxon>
        <taxon>Bacillales</taxon>
        <taxon>Bacillaceae</taxon>
        <taxon>Cerasibacillus</taxon>
    </lineage>
</organism>
<keyword evidence="3" id="KW-0378">Hydrolase</keyword>
<dbReference type="Gene3D" id="1.20.120.580">
    <property type="entry name" value="bsu32300-like"/>
    <property type="match status" value="1"/>
</dbReference>
<evidence type="ECO:0000313" key="5">
    <source>
        <dbReference type="EMBL" id="TXL58136.1"/>
    </source>
</evidence>
<dbReference type="PANTHER" id="PTHR33397:SF5">
    <property type="entry name" value="RNASE YUTE-RELATED"/>
    <property type="match status" value="1"/>
</dbReference>
<reference evidence="5 6" key="1">
    <citation type="submission" date="2019-06" db="EMBL/GenBank/DDBJ databases">
        <title>Cerasibacillus sp. nov., isolated from maize field.</title>
        <authorList>
            <person name="Lin S.-Y."/>
            <person name="Tsai C.-F."/>
            <person name="Young C.-C."/>
        </authorList>
    </citation>
    <scope>NUCLEOTIDE SEQUENCE [LARGE SCALE GENOMIC DNA]</scope>
    <source>
        <strain evidence="5 6">CC-CFT480</strain>
    </source>
</reference>
<dbReference type="InterPro" id="IPR052379">
    <property type="entry name" value="Type_VII_TA_RNase"/>
</dbReference>